<proteinExistence type="predicted"/>
<dbReference type="InterPro" id="IPR018873">
    <property type="entry name" value="KilA-N_DNA-bd_domain"/>
</dbReference>
<gene>
    <name evidence="3" type="ORF">HMPREF1092_00883</name>
</gene>
<dbReference type="Pfam" id="PF10552">
    <property type="entry name" value="ORF6C"/>
    <property type="match status" value="1"/>
</dbReference>
<dbReference type="HOGENOM" id="CLU_046670_2_2_9"/>
<keyword evidence="4" id="KW-1185">Reference proteome</keyword>
<dbReference type="EMBL" id="AGYT01000008">
    <property type="protein sequence ID" value="ENZ01649.1"/>
    <property type="molecule type" value="Genomic_DNA"/>
</dbReference>
<evidence type="ECO:0000313" key="3">
    <source>
        <dbReference type="EMBL" id="ENZ01649.1"/>
    </source>
</evidence>
<reference evidence="3 4" key="1">
    <citation type="submission" date="2013-01" db="EMBL/GenBank/DDBJ databases">
        <title>The Genome Sequence of Clostridium colicanis 209318.</title>
        <authorList>
            <consortium name="The Broad Institute Genome Sequencing Platform"/>
            <person name="Earl A."/>
            <person name="Ward D."/>
            <person name="Feldgarden M."/>
            <person name="Gevers D."/>
            <person name="Courvalin P."/>
            <person name="Lambert T."/>
            <person name="Walker B."/>
            <person name="Young S.K."/>
            <person name="Zeng Q."/>
            <person name="Gargeya S."/>
            <person name="Fitzgerald M."/>
            <person name="Haas B."/>
            <person name="Abouelleil A."/>
            <person name="Alvarado L."/>
            <person name="Arachchi H.M."/>
            <person name="Berlin A.M."/>
            <person name="Chapman S.B."/>
            <person name="Dewar J."/>
            <person name="Goldberg J."/>
            <person name="Griggs A."/>
            <person name="Gujja S."/>
            <person name="Hansen M."/>
            <person name="Howarth C."/>
            <person name="Imamovic A."/>
            <person name="Larimer J."/>
            <person name="McCowan C."/>
            <person name="Murphy C."/>
            <person name="Neiman D."/>
            <person name="Pearson M."/>
            <person name="Priest M."/>
            <person name="Roberts A."/>
            <person name="Saif S."/>
            <person name="Shea T."/>
            <person name="Sisk P."/>
            <person name="Sykes S."/>
            <person name="Wortman J."/>
            <person name="Nusbaum C."/>
            <person name="Birren B."/>
        </authorList>
    </citation>
    <scope>NUCLEOTIDE SEQUENCE [LARGE SCALE GENOMIC DNA]</scope>
    <source>
        <strain evidence="3 4">209318</strain>
    </source>
</reference>
<feature type="domain" description="ORF6C" evidence="2">
    <location>
        <begin position="168"/>
        <end position="270"/>
    </location>
</feature>
<evidence type="ECO:0000259" key="2">
    <source>
        <dbReference type="Pfam" id="PF10552"/>
    </source>
</evidence>
<dbReference type="eggNOG" id="COG3646">
    <property type="taxonomic scope" value="Bacteria"/>
</dbReference>
<dbReference type="AlphaFoldDB" id="N9Y0J3"/>
<evidence type="ECO:0000313" key="4">
    <source>
        <dbReference type="Proteomes" id="UP000013097"/>
    </source>
</evidence>
<dbReference type="Proteomes" id="UP000013097">
    <property type="component" value="Unassembled WGS sequence"/>
</dbReference>
<dbReference type="Pfam" id="PF10543">
    <property type="entry name" value="ORF6N"/>
    <property type="match status" value="1"/>
</dbReference>
<comment type="caution">
    <text evidence="3">The sequence shown here is derived from an EMBL/GenBank/DDBJ whole genome shotgun (WGS) entry which is preliminary data.</text>
</comment>
<accession>N9Y0J3</accession>
<name>N9Y0J3_9CLOT</name>
<dbReference type="InterPro" id="IPR018878">
    <property type="entry name" value="ORF6C_dom"/>
</dbReference>
<organism evidence="3 4">
    <name type="scientific">Clostridium thermobutyricum</name>
    <dbReference type="NCBI Taxonomy" id="29372"/>
    <lineage>
        <taxon>Bacteria</taxon>
        <taxon>Bacillati</taxon>
        <taxon>Bacillota</taxon>
        <taxon>Clostridia</taxon>
        <taxon>Eubacteriales</taxon>
        <taxon>Clostridiaceae</taxon>
        <taxon>Clostridium</taxon>
    </lineage>
</organism>
<protein>
    <recommendedName>
        <fullName evidence="5">KilA-N DNA-binding domain-containing protein</fullName>
    </recommendedName>
</protein>
<evidence type="ECO:0008006" key="5">
    <source>
        <dbReference type="Google" id="ProtNLM"/>
    </source>
</evidence>
<dbReference type="PATRIC" id="fig|999411.4.peg.858"/>
<evidence type="ECO:0000259" key="1">
    <source>
        <dbReference type="Pfam" id="PF10543"/>
    </source>
</evidence>
<dbReference type="RefSeq" id="WP_002597385.1">
    <property type="nucleotide sequence ID" value="NZ_KB850956.1"/>
</dbReference>
<feature type="domain" description="KilA-N DNA-binding" evidence="1">
    <location>
        <begin position="28"/>
        <end position="108"/>
    </location>
</feature>
<sequence length="284" mass="32504">MENNLVLKGMKNIDGMKFHDIEGGFGEGKKAMLVKEIANIHKKEFKHINEAINKNRKRFNDNVDIIDLKGTEFAVDLIDSGIYTQNSMNASKNIYLLSERGYAKLLKILEDDVAWEQYDKLVDGYFTLRAKEKSGQANNFKTTEELLIYQLQEQLKVKKQLNEVNHRALEAKNKVEKLDKKVDDKFGELPLFTVDSKALSKLANSKMTAVLGGKKSPAYKKLNRKGWADLYGQVHREFGVSEIGAIKRKDLEKARQVIIDYVLPTHLKEQVEIANNQIEFEKAN</sequence>